<dbReference type="SUPFAM" id="SSF53756">
    <property type="entry name" value="UDP-Glycosyltransferase/glycogen phosphorylase"/>
    <property type="match status" value="1"/>
</dbReference>
<feature type="domain" description="Glycosyl transferase family 1" evidence="1">
    <location>
        <begin position="198"/>
        <end position="297"/>
    </location>
</feature>
<dbReference type="Gene3D" id="3.40.50.2000">
    <property type="entry name" value="Glycogen Phosphorylase B"/>
    <property type="match status" value="1"/>
</dbReference>
<evidence type="ECO:0000313" key="3">
    <source>
        <dbReference type="Proteomes" id="UP000177208"/>
    </source>
</evidence>
<gene>
    <name evidence="2" type="ORF">A2774_03295</name>
</gene>
<evidence type="ECO:0000259" key="1">
    <source>
        <dbReference type="Pfam" id="PF00534"/>
    </source>
</evidence>
<dbReference type="GO" id="GO:0016757">
    <property type="term" value="F:glycosyltransferase activity"/>
    <property type="evidence" value="ECO:0007669"/>
    <property type="project" value="InterPro"/>
</dbReference>
<reference evidence="2 3" key="1">
    <citation type="journal article" date="2016" name="Nat. Commun.">
        <title>Thousands of microbial genomes shed light on interconnected biogeochemical processes in an aquifer system.</title>
        <authorList>
            <person name="Anantharaman K."/>
            <person name="Brown C.T."/>
            <person name="Hug L.A."/>
            <person name="Sharon I."/>
            <person name="Castelle C.J."/>
            <person name="Probst A.J."/>
            <person name="Thomas B.C."/>
            <person name="Singh A."/>
            <person name="Wilkins M.J."/>
            <person name="Karaoz U."/>
            <person name="Brodie E.L."/>
            <person name="Williams K.H."/>
            <person name="Hubbard S.S."/>
            <person name="Banfield J.F."/>
        </authorList>
    </citation>
    <scope>NUCLEOTIDE SEQUENCE [LARGE SCALE GENOMIC DNA]</scope>
</reference>
<proteinExistence type="predicted"/>
<evidence type="ECO:0000313" key="2">
    <source>
        <dbReference type="EMBL" id="OGK16886.1"/>
    </source>
</evidence>
<dbReference type="InterPro" id="IPR001296">
    <property type="entry name" value="Glyco_trans_1"/>
</dbReference>
<dbReference type="Proteomes" id="UP000177208">
    <property type="component" value="Unassembled WGS sequence"/>
</dbReference>
<accession>A0A1F7GDF8</accession>
<dbReference type="Pfam" id="PF00534">
    <property type="entry name" value="Glycos_transf_1"/>
    <property type="match status" value="1"/>
</dbReference>
<comment type="caution">
    <text evidence="2">The sequence shown here is derived from an EMBL/GenBank/DDBJ whole genome shotgun (WGS) entry which is preliminary data.</text>
</comment>
<organism evidence="2 3">
    <name type="scientific">Candidatus Roizmanbacteria bacterium RIFCSPHIGHO2_01_FULL_39_12c</name>
    <dbReference type="NCBI Taxonomy" id="1802031"/>
    <lineage>
        <taxon>Bacteria</taxon>
        <taxon>Candidatus Roizmaniibacteriota</taxon>
    </lineage>
</organism>
<dbReference type="AlphaFoldDB" id="A0A1F7GDF8"/>
<dbReference type="PANTHER" id="PTHR12526">
    <property type="entry name" value="GLYCOSYLTRANSFERASE"/>
    <property type="match status" value="1"/>
</dbReference>
<protein>
    <recommendedName>
        <fullName evidence="1">Glycosyl transferase family 1 domain-containing protein</fullName>
    </recommendedName>
</protein>
<dbReference type="EMBL" id="MFZG01000016">
    <property type="protein sequence ID" value="OGK16886.1"/>
    <property type="molecule type" value="Genomic_DNA"/>
</dbReference>
<name>A0A1F7GDF8_9BACT</name>
<sequence length="362" mass="41754">MVHMPASGKKKGDVLISYITEPFTFAPWEGFPNYHTMYWECFEIAKLFSDKGYAVDIVNVKNEKFIPKKPYLACIDAENGLERLYRYLPKECRKVFHILISYWKDYNEAEEKRIKNIEKRRGVKLLPRRKMKPSKNAEFADYLEGFGNKTIFKTFEQFKKPIFFIPISSVIEFNFPGNKNFDSARKHFLWMGGGGLALKGLDLVLEAFSKMPDLNLHICGPIHGEEDFVEEYKKELYGTPNIKVYGRLDIGGKEFREVINKCGAVIYPSGGEGSSGAIVQAMHAGLIPIITHETGIQEDSGYIPLINPTPESITKTSRVFSEMPEESVREFSKKIWEYARSHYTRKTFSQAYKRFIEEILKL</sequence>